<dbReference type="GeneID" id="28762157"/>
<evidence type="ECO:0000313" key="2">
    <source>
        <dbReference type="EMBL" id="OAG04853.1"/>
    </source>
</evidence>
<feature type="region of interest" description="Disordered" evidence="1">
    <location>
        <begin position="133"/>
        <end position="200"/>
    </location>
</feature>
<name>A0A177CB08_9PLEO</name>
<reference evidence="2 3" key="1">
    <citation type="submission" date="2016-05" db="EMBL/GenBank/DDBJ databases">
        <title>Comparative analysis of secretome profiles of manganese(II)-oxidizing ascomycete fungi.</title>
        <authorList>
            <consortium name="DOE Joint Genome Institute"/>
            <person name="Zeiner C.A."/>
            <person name="Purvine S.O."/>
            <person name="Zink E.M."/>
            <person name="Wu S."/>
            <person name="Pasa-Tolic L."/>
            <person name="Chaput D.L."/>
            <person name="Haridas S."/>
            <person name="Grigoriev I.V."/>
            <person name="Santelli C.M."/>
            <person name="Hansel C.M."/>
        </authorList>
    </citation>
    <scope>NUCLEOTIDE SEQUENCE [LARGE SCALE GENOMIC DNA]</scope>
    <source>
        <strain evidence="2 3">AP3s5-JAC2a</strain>
    </source>
</reference>
<dbReference type="OrthoDB" id="3798269at2759"/>
<feature type="compositionally biased region" description="Basic and acidic residues" evidence="1">
    <location>
        <begin position="79"/>
        <end position="88"/>
    </location>
</feature>
<dbReference type="Proteomes" id="UP000077069">
    <property type="component" value="Unassembled WGS sequence"/>
</dbReference>
<evidence type="ECO:0000313" key="3">
    <source>
        <dbReference type="Proteomes" id="UP000077069"/>
    </source>
</evidence>
<feature type="compositionally biased region" description="Acidic residues" evidence="1">
    <location>
        <begin position="1"/>
        <end position="11"/>
    </location>
</feature>
<keyword evidence="3" id="KW-1185">Reference proteome</keyword>
<sequence>MEGEQDTEDAEAAPTNGDTGDLDAEEEASVQPEDEDEPILVIEEVVEEVVGDDTDDDNDDDDDQPYAAQDQDDLAAESDALHAAHEAASDTELDDEQPVVVTQQIEQVEIQLAGREDAVEEAPEALDLRQEIQEITESTPHADPEHTIDSLFEGRPSAFSQVDDHANPNDSDDEDEAASFSAPAGVAPVPNMLPTAPFGS</sequence>
<dbReference type="EMBL" id="KV441553">
    <property type="protein sequence ID" value="OAG04853.1"/>
    <property type="molecule type" value="Genomic_DNA"/>
</dbReference>
<evidence type="ECO:0000256" key="1">
    <source>
        <dbReference type="SAM" id="MobiDB-lite"/>
    </source>
</evidence>
<proteinExistence type="predicted"/>
<dbReference type="InParanoid" id="A0A177CB08"/>
<feature type="compositionally biased region" description="Acidic residues" evidence="1">
    <location>
        <begin position="20"/>
        <end position="76"/>
    </location>
</feature>
<protein>
    <submittedName>
        <fullName evidence="2">Uncharacterized protein</fullName>
    </submittedName>
</protein>
<accession>A0A177CB08</accession>
<feature type="region of interest" description="Disordered" evidence="1">
    <location>
        <begin position="1"/>
        <end position="99"/>
    </location>
</feature>
<gene>
    <name evidence="2" type="ORF">CC84DRAFT_1165226</name>
</gene>
<dbReference type="AlphaFoldDB" id="A0A177CB08"/>
<dbReference type="RefSeq" id="XP_018035218.1">
    <property type="nucleotide sequence ID" value="XM_018178671.1"/>
</dbReference>
<organism evidence="2 3">
    <name type="scientific">Paraphaeosphaeria sporulosa</name>
    <dbReference type="NCBI Taxonomy" id="1460663"/>
    <lineage>
        <taxon>Eukaryota</taxon>
        <taxon>Fungi</taxon>
        <taxon>Dikarya</taxon>
        <taxon>Ascomycota</taxon>
        <taxon>Pezizomycotina</taxon>
        <taxon>Dothideomycetes</taxon>
        <taxon>Pleosporomycetidae</taxon>
        <taxon>Pleosporales</taxon>
        <taxon>Massarineae</taxon>
        <taxon>Didymosphaeriaceae</taxon>
        <taxon>Paraphaeosphaeria</taxon>
    </lineage>
</organism>